<dbReference type="Proteomes" id="UP001341281">
    <property type="component" value="Chromosome 09"/>
</dbReference>
<dbReference type="Gene3D" id="1.20.5.4770">
    <property type="match status" value="2"/>
</dbReference>
<evidence type="ECO:0000259" key="9">
    <source>
        <dbReference type="PROSITE" id="PS51039"/>
    </source>
</evidence>
<evidence type="ECO:0000313" key="10">
    <source>
        <dbReference type="EMBL" id="WVZ92774.1"/>
    </source>
</evidence>
<dbReference type="InterPro" id="IPR002653">
    <property type="entry name" value="Znf_A20"/>
</dbReference>
<name>A0AAQ3UI87_PASNO</name>
<feature type="domain" description="AN1-type" evidence="9">
    <location>
        <begin position="177"/>
        <end position="223"/>
    </location>
</feature>
<dbReference type="SUPFAM" id="SSF57716">
    <property type="entry name" value="Glucocorticoid receptor-like (DNA-binding domain)"/>
    <property type="match status" value="2"/>
</dbReference>
<evidence type="ECO:0000256" key="3">
    <source>
        <dbReference type="ARBA" id="ARBA00022771"/>
    </source>
</evidence>
<sequence length="242" mass="24424">MAEQVSGGSAAPPMCAKGCGFFGSAATNNLCSKCYKESISTAAAGPVAGKKDEAEAEKVAPEQPACQDLNATASEPAMEPAVKTKRADEEEQASEGDAASAVLCANGCGFFGSAATKNLCSSCYKSSTKSAVVVDAAPTAAAVSTASSRVALAPASSATEPAAAALSAPAVDAPAAKAAPNRCSSCRKKVGLLGFPCRCGATFCSMHRYPEKHSCEFDFKTAGRAQIAKNNPLVMAPKINKI</sequence>
<accession>A0AAQ3UI87</accession>
<evidence type="ECO:0000313" key="11">
    <source>
        <dbReference type="Proteomes" id="UP001341281"/>
    </source>
</evidence>
<dbReference type="SMART" id="SM00259">
    <property type="entry name" value="ZnF_A20"/>
    <property type="match status" value="2"/>
</dbReference>
<evidence type="ECO:0000256" key="1">
    <source>
        <dbReference type="ARBA" id="ARBA00003732"/>
    </source>
</evidence>
<organism evidence="10 11">
    <name type="scientific">Paspalum notatum var. saurae</name>
    <dbReference type="NCBI Taxonomy" id="547442"/>
    <lineage>
        <taxon>Eukaryota</taxon>
        <taxon>Viridiplantae</taxon>
        <taxon>Streptophyta</taxon>
        <taxon>Embryophyta</taxon>
        <taxon>Tracheophyta</taxon>
        <taxon>Spermatophyta</taxon>
        <taxon>Magnoliopsida</taxon>
        <taxon>Liliopsida</taxon>
        <taxon>Poales</taxon>
        <taxon>Poaceae</taxon>
        <taxon>PACMAD clade</taxon>
        <taxon>Panicoideae</taxon>
        <taxon>Andropogonodae</taxon>
        <taxon>Paspaleae</taxon>
        <taxon>Paspalinae</taxon>
        <taxon>Paspalum</taxon>
    </lineage>
</organism>
<protein>
    <recommendedName>
        <fullName evidence="12">Zinc finger A20 and AN1 domain-containing stress-associated protein 9</fullName>
    </recommendedName>
</protein>
<dbReference type="PANTHER" id="PTHR10634:SF147">
    <property type="entry name" value="A20-TYPE DOMAIN-CONTAINING PROTEIN"/>
    <property type="match status" value="1"/>
</dbReference>
<dbReference type="InterPro" id="IPR035896">
    <property type="entry name" value="AN1-like_Znf"/>
</dbReference>
<comment type="function">
    <text evidence="1">May be involved in environmental stress response.</text>
</comment>
<dbReference type="PROSITE" id="PS51036">
    <property type="entry name" value="ZF_A20"/>
    <property type="match status" value="2"/>
</dbReference>
<dbReference type="EMBL" id="CP144753">
    <property type="protein sequence ID" value="WVZ92774.1"/>
    <property type="molecule type" value="Genomic_DNA"/>
</dbReference>
<dbReference type="Pfam" id="PF01428">
    <property type="entry name" value="zf-AN1"/>
    <property type="match status" value="1"/>
</dbReference>
<evidence type="ECO:0000259" key="8">
    <source>
        <dbReference type="PROSITE" id="PS51036"/>
    </source>
</evidence>
<evidence type="ECO:0000256" key="7">
    <source>
        <dbReference type="SAM" id="MobiDB-lite"/>
    </source>
</evidence>
<keyword evidence="11" id="KW-1185">Reference proteome</keyword>
<dbReference type="FunFam" id="4.10.1110.10:FF:000001">
    <property type="entry name" value="Zinc finger AN1-type containing 6"/>
    <property type="match status" value="1"/>
</dbReference>
<dbReference type="Pfam" id="PF01754">
    <property type="entry name" value="zf-A20"/>
    <property type="match status" value="2"/>
</dbReference>
<dbReference type="PROSITE" id="PS51039">
    <property type="entry name" value="ZF_AN1"/>
    <property type="match status" value="1"/>
</dbReference>
<proteinExistence type="predicted"/>
<evidence type="ECO:0008006" key="12">
    <source>
        <dbReference type="Google" id="ProtNLM"/>
    </source>
</evidence>
<dbReference type="GO" id="GO:0003677">
    <property type="term" value="F:DNA binding"/>
    <property type="evidence" value="ECO:0007669"/>
    <property type="project" value="InterPro"/>
</dbReference>
<keyword evidence="2" id="KW-0479">Metal-binding</keyword>
<reference evidence="10 11" key="1">
    <citation type="submission" date="2024-02" db="EMBL/GenBank/DDBJ databases">
        <title>High-quality chromosome-scale genome assembly of Pensacola bahiagrass (Paspalum notatum Flugge var. saurae).</title>
        <authorList>
            <person name="Vega J.M."/>
            <person name="Podio M."/>
            <person name="Orjuela J."/>
            <person name="Siena L.A."/>
            <person name="Pessino S.C."/>
            <person name="Combes M.C."/>
            <person name="Mariac C."/>
            <person name="Albertini E."/>
            <person name="Pupilli F."/>
            <person name="Ortiz J.P.A."/>
            <person name="Leblanc O."/>
        </authorList>
    </citation>
    <scope>NUCLEOTIDE SEQUENCE [LARGE SCALE GENOMIC DNA]</scope>
    <source>
        <strain evidence="10">R1</strain>
        <tissue evidence="10">Leaf</tissue>
    </source>
</reference>
<feature type="compositionally biased region" description="Basic and acidic residues" evidence="7">
    <location>
        <begin position="49"/>
        <end position="60"/>
    </location>
</feature>
<feature type="domain" description="A20-type" evidence="8">
    <location>
        <begin position="98"/>
        <end position="132"/>
    </location>
</feature>
<keyword evidence="4" id="KW-0862">Zinc</keyword>
<feature type="region of interest" description="Disordered" evidence="7">
    <location>
        <begin position="44"/>
        <end position="93"/>
    </location>
</feature>
<evidence type="ECO:0000256" key="4">
    <source>
        <dbReference type="ARBA" id="ARBA00022833"/>
    </source>
</evidence>
<dbReference type="AlphaFoldDB" id="A0AAQ3UI87"/>
<dbReference type="InterPro" id="IPR000058">
    <property type="entry name" value="Znf_AN1"/>
</dbReference>
<keyword evidence="3 6" id="KW-0863">Zinc-finger</keyword>
<keyword evidence="5" id="KW-0346">Stress response</keyword>
<gene>
    <name evidence="10" type="ORF">U9M48_038815</name>
</gene>
<dbReference type="InterPro" id="IPR050652">
    <property type="entry name" value="AN1_A20_ZnFinger"/>
</dbReference>
<evidence type="ECO:0000256" key="2">
    <source>
        <dbReference type="ARBA" id="ARBA00022723"/>
    </source>
</evidence>
<dbReference type="SUPFAM" id="SSF118310">
    <property type="entry name" value="AN1-like Zinc finger"/>
    <property type="match status" value="1"/>
</dbReference>
<dbReference type="PANTHER" id="PTHR10634">
    <property type="entry name" value="AN1-TYPE ZINC FINGER PROTEIN"/>
    <property type="match status" value="1"/>
</dbReference>
<evidence type="ECO:0000256" key="5">
    <source>
        <dbReference type="ARBA" id="ARBA00023016"/>
    </source>
</evidence>
<evidence type="ECO:0000256" key="6">
    <source>
        <dbReference type="PROSITE-ProRule" id="PRU00449"/>
    </source>
</evidence>
<dbReference type="Gene3D" id="4.10.1110.10">
    <property type="entry name" value="AN1-like Zinc finger"/>
    <property type="match status" value="1"/>
</dbReference>
<feature type="domain" description="A20-type" evidence="8">
    <location>
        <begin position="9"/>
        <end position="43"/>
    </location>
</feature>
<dbReference type="GO" id="GO:0008270">
    <property type="term" value="F:zinc ion binding"/>
    <property type="evidence" value="ECO:0007669"/>
    <property type="project" value="UniProtKB-KW"/>
</dbReference>
<dbReference type="SMART" id="SM00154">
    <property type="entry name" value="ZnF_AN1"/>
    <property type="match status" value="1"/>
</dbReference>